<keyword evidence="9" id="KW-1185">Reference proteome</keyword>
<dbReference type="RefSeq" id="XP_040719415.1">
    <property type="nucleotide sequence ID" value="XM_040862847.1"/>
</dbReference>
<evidence type="ECO:0000313" key="9">
    <source>
        <dbReference type="Proteomes" id="UP000193689"/>
    </source>
</evidence>
<name>A0A1Y2EF90_9PEZI</name>
<evidence type="ECO:0000313" key="8">
    <source>
        <dbReference type="EMBL" id="ORY69465.1"/>
    </source>
</evidence>
<comment type="caution">
    <text evidence="8">The sequence shown here is derived from an EMBL/GenBank/DDBJ whole genome shotgun (WGS) entry which is preliminary data.</text>
</comment>
<evidence type="ECO:0000259" key="6">
    <source>
        <dbReference type="Pfam" id="PF12894"/>
    </source>
</evidence>
<dbReference type="InterPro" id="IPR036322">
    <property type="entry name" value="WD40_repeat_dom_sf"/>
</dbReference>
<keyword evidence="2" id="KW-0132">Cell division</keyword>
<feature type="domain" description="Anaphase-promoting complex subunit 4-like WD40" evidence="6">
    <location>
        <begin position="42"/>
        <end position="134"/>
    </location>
</feature>
<dbReference type="InterPro" id="IPR024789">
    <property type="entry name" value="APC4"/>
</dbReference>
<keyword evidence="4" id="KW-0833">Ubl conjugation pathway</keyword>
<evidence type="ECO:0000259" key="7">
    <source>
        <dbReference type="Pfam" id="PF12896"/>
    </source>
</evidence>
<dbReference type="GO" id="GO:0034399">
    <property type="term" value="C:nuclear periphery"/>
    <property type="evidence" value="ECO:0007669"/>
    <property type="project" value="TreeGrafter"/>
</dbReference>
<evidence type="ECO:0000256" key="1">
    <source>
        <dbReference type="ARBA" id="ARBA00016067"/>
    </source>
</evidence>
<dbReference type="PANTHER" id="PTHR13260:SF0">
    <property type="entry name" value="ANAPHASE-PROMOTING COMPLEX SUBUNIT 4"/>
    <property type="match status" value="1"/>
</dbReference>
<protein>
    <recommendedName>
        <fullName evidence="1">Anaphase-promoting complex subunit 4</fullName>
    </recommendedName>
</protein>
<keyword evidence="3" id="KW-0498">Mitosis</keyword>
<evidence type="ECO:0000256" key="3">
    <source>
        <dbReference type="ARBA" id="ARBA00022776"/>
    </source>
</evidence>
<reference evidence="8 9" key="1">
    <citation type="submission" date="2016-07" db="EMBL/GenBank/DDBJ databases">
        <title>Pervasive Adenine N6-methylation of Active Genes in Fungi.</title>
        <authorList>
            <consortium name="DOE Joint Genome Institute"/>
            <person name="Mondo S.J."/>
            <person name="Dannebaum R.O."/>
            <person name="Kuo R.C."/>
            <person name="Labutti K."/>
            <person name="Haridas S."/>
            <person name="Kuo A."/>
            <person name="Salamov A."/>
            <person name="Ahrendt S.R."/>
            <person name="Lipzen A."/>
            <person name="Sullivan W."/>
            <person name="Andreopoulos W.B."/>
            <person name="Clum A."/>
            <person name="Lindquist E."/>
            <person name="Daum C."/>
            <person name="Ramamoorthy G.K."/>
            <person name="Gryganskyi A."/>
            <person name="Culley D."/>
            <person name="Magnuson J.K."/>
            <person name="James T.Y."/>
            <person name="O'Malley M.A."/>
            <person name="Stajich J.E."/>
            <person name="Spatafora J.W."/>
            <person name="Visel A."/>
            <person name="Grigoriev I.V."/>
        </authorList>
    </citation>
    <scope>NUCLEOTIDE SEQUENCE [LARGE SCALE GENOMIC DNA]</scope>
    <source>
        <strain evidence="8 9">CBS 129021</strain>
    </source>
</reference>
<evidence type="ECO:0000256" key="5">
    <source>
        <dbReference type="ARBA" id="ARBA00023306"/>
    </source>
</evidence>
<dbReference type="GO" id="GO:0051301">
    <property type="term" value="P:cell division"/>
    <property type="evidence" value="ECO:0007669"/>
    <property type="project" value="UniProtKB-KW"/>
</dbReference>
<sequence>MVNCVNKPIPGPYSRLRHMSEPIQLETLGETRLDPKPHGELLTYNPSIELFARAAGPKSLQIWRSNGQVVVKSSQRGEKESVEALRWKTDGQFLAVAWSDGVVRLMGLENSKAVHQIPVCEAGKARITCMGWTRNFAGKRAAVSKSVASALQKLSLDDDDDDGEKRIMQSLPRELTFLEVETALPKISPLPASGGSGDDMYVFTTRASLEFLFRPFAPEDSDKVDVMIVGTNDGQIHLSIYDSFVIGSFNYSLPRAFGIQSPLELISHASHPELSTHSLVFKSASEDQAKALYLVPMDLTFVYSSPENLSLLASKTTTLQKLLRYVKQVQMHMINEWQSTRELPSRFLKSINETLSEAGTYGEMDIGPALYHTVVTGHTFPEVKEWLVDQLAERGHKRWDKAVVSGLESLRSLVHENFLPALERIAIILSRLLGIARFHESQHQIGFTSAQVTKVMDIVTCLILVGNKILLLVMEELDLFHCFSTWLRHEIDSLASSSTNEELTEKEATMEHGKVLTYIRQYLPASPLRCYLRSVPKEDSQRDWELAENGSSLLDMLDKQISKQESGQDQSAMFSQIDFLGAYLASKANVVFDGIAEAEKRSVRFGKPTKIELKHSISKFDVRMQLAPKAKGLSGVTFTALTQEQQESNVYIFRTETNITNGISGNVTTQVSSLTLGEAKVLDVKFIYEDSLLVLASIEDQLRIIRIPHQSADLGYRDYTAGTTSVTPHALSTEQVTSVFLNLIMPGDGGFMPMQMEVKEACSERGKFPARVCLLGDDLQTYRVLALPASFFGGGAGE</sequence>
<dbReference type="GO" id="GO:0005680">
    <property type="term" value="C:anaphase-promoting complex"/>
    <property type="evidence" value="ECO:0007669"/>
    <property type="project" value="InterPro"/>
</dbReference>
<dbReference type="GO" id="GO:0031145">
    <property type="term" value="P:anaphase-promoting complex-dependent catabolic process"/>
    <property type="evidence" value="ECO:0007669"/>
    <property type="project" value="InterPro"/>
</dbReference>
<evidence type="ECO:0000256" key="4">
    <source>
        <dbReference type="ARBA" id="ARBA00022786"/>
    </source>
</evidence>
<dbReference type="EMBL" id="MCFJ01000002">
    <property type="protein sequence ID" value="ORY69465.1"/>
    <property type="molecule type" value="Genomic_DNA"/>
</dbReference>
<dbReference type="Pfam" id="PF12894">
    <property type="entry name" value="ANAPC4_WD40"/>
    <property type="match status" value="1"/>
</dbReference>
<dbReference type="SUPFAM" id="SSF50978">
    <property type="entry name" value="WD40 repeat-like"/>
    <property type="match status" value="1"/>
</dbReference>
<accession>A0A1Y2EF90</accession>
<dbReference type="Gene3D" id="2.130.10.10">
    <property type="entry name" value="YVTN repeat-like/Quinoprotein amine dehydrogenase"/>
    <property type="match status" value="1"/>
</dbReference>
<organism evidence="8 9">
    <name type="scientific">Pseudomassariella vexata</name>
    <dbReference type="NCBI Taxonomy" id="1141098"/>
    <lineage>
        <taxon>Eukaryota</taxon>
        <taxon>Fungi</taxon>
        <taxon>Dikarya</taxon>
        <taxon>Ascomycota</taxon>
        <taxon>Pezizomycotina</taxon>
        <taxon>Sordariomycetes</taxon>
        <taxon>Xylariomycetidae</taxon>
        <taxon>Amphisphaeriales</taxon>
        <taxon>Pseudomassariaceae</taxon>
        <taxon>Pseudomassariella</taxon>
    </lineage>
</organism>
<dbReference type="AlphaFoldDB" id="A0A1Y2EF90"/>
<dbReference type="InParanoid" id="A0A1Y2EF90"/>
<evidence type="ECO:0000256" key="2">
    <source>
        <dbReference type="ARBA" id="ARBA00022618"/>
    </source>
</evidence>
<dbReference type="Proteomes" id="UP000193689">
    <property type="component" value="Unassembled WGS sequence"/>
</dbReference>
<gene>
    <name evidence="8" type="ORF">BCR38DRAFT_470968</name>
</gene>
<dbReference type="GO" id="GO:0070979">
    <property type="term" value="P:protein K11-linked ubiquitination"/>
    <property type="evidence" value="ECO:0007669"/>
    <property type="project" value="TreeGrafter"/>
</dbReference>
<proteinExistence type="predicted"/>
<dbReference type="OrthoDB" id="2110451at2759"/>
<dbReference type="GeneID" id="63779059"/>
<dbReference type="Pfam" id="PF12896">
    <property type="entry name" value="ANAPC4"/>
    <property type="match status" value="1"/>
</dbReference>
<dbReference type="InterPro" id="IPR024790">
    <property type="entry name" value="APC4_long_dom"/>
</dbReference>
<dbReference type="STRING" id="1141098.A0A1Y2EF90"/>
<keyword evidence="5" id="KW-0131">Cell cycle</keyword>
<feature type="domain" description="Anaphase-promoting complex subunit 4 long" evidence="7">
    <location>
        <begin position="293"/>
        <end position="496"/>
    </location>
</feature>
<dbReference type="InterPro" id="IPR024977">
    <property type="entry name" value="Apc4-like_WD40_dom"/>
</dbReference>
<dbReference type="InterPro" id="IPR015943">
    <property type="entry name" value="WD40/YVTN_repeat-like_dom_sf"/>
</dbReference>
<dbReference type="PANTHER" id="PTHR13260">
    <property type="entry name" value="ANAPHASE PROMOTING COMPLEX SUBUNIT 4 APC4"/>
    <property type="match status" value="1"/>
</dbReference>